<feature type="transmembrane region" description="Helical" evidence="7">
    <location>
        <begin position="209"/>
        <end position="229"/>
    </location>
</feature>
<accession>A0A5P8NXT8</accession>
<name>A0A5P8NXT8_9BACT</name>
<keyword evidence="3" id="KW-1003">Cell membrane</keyword>
<dbReference type="EMBL" id="CP043617">
    <property type="protein sequence ID" value="QFR48227.1"/>
    <property type="molecule type" value="Genomic_DNA"/>
</dbReference>
<evidence type="ECO:0000256" key="4">
    <source>
        <dbReference type="ARBA" id="ARBA00022692"/>
    </source>
</evidence>
<sequence>MGLYDRDYARSSSAFEYSSASRSDSQIITFVKETYKLFAASMMAGAVGAYVGVPIAGTIASWFIPLMILEIALLFGLFAVKHKPGINLAVMFGFVFMTGLMLGPLLAHTLGMNGGGVVIGNAFAMTSLIFGTMSFYAIKTTKDFTSFGKPLMIAVLIIFAFSIVNIFLGSPILAIGISAVVVVLFSILVVFDTQNIIAGNYETPIDGAIALYLDFLNIFTALLHLFGIFGSDE</sequence>
<dbReference type="Pfam" id="PF01027">
    <property type="entry name" value="Bax1-I"/>
    <property type="match status" value="1"/>
</dbReference>
<comment type="subcellular location">
    <subcellularLocation>
        <location evidence="1">Cell membrane</location>
        <topology evidence="1">Multi-pass membrane protein</topology>
    </subcellularLocation>
</comment>
<dbReference type="KEGG" id="sulg:FJR48_00195"/>
<feature type="transmembrane region" description="Helical" evidence="7">
    <location>
        <begin position="86"/>
        <end position="106"/>
    </location>
</feature>
<feature type="transmembrane region" description="Helical" evidence="7">
    <location>
        <begin position="150"/>
        <end position="168"/>
    </location>
</feature>
<dbReference type="CDD" id="cd10432">
    <property type="entry name" value="BI-1-like_bacterial"/>
    <property type="match status" value="1"/>
</dbReference>
<feature type="transmembrane region" description="Helical" evidence="7">
    <location>
        <begin position="118"/>
        <end position="138"/>
    </location>
</feature>
<gene>
    <name evidence="8" type="ORF">FJR48_00195</name>
</gene>
<keyword evidence="5 7" id="KW-1133">Transmembrane helix</keyword>
<dbReference type="GO" id="GO:0005886">
    <property type="term" value="C:plasma membrane"/>
    <property type="evidence" value="ECO:0007669"/>
    <property type="project" value="UniProtKB-SubCell"/>
</dbReference>
<evidence type="ECO:0000256" key="3">
    <source>
        <dbReference type="ARBA" id="ARBA00022475"/>
    </source>
</evidence>
<dbReference type="PANTHER" id="PTHR23291">
    <property type="entry name" value="BAX INHIBITOR-RELATED"/>
    <property type="match status" value="1"/>
</dbReference>
<dbReference type="InterPro" id="IPR006213">
    <property type="entry name" value="Bax_inhbtr1_CS"/>
</dbReference>
<keyword evidence="6 7" id="KW-0472">Membrane</keyword>
<evidence type="ECO:0000256" key="7">
    <source>
        <dbReference type="RuleBase" id="RU004379"/>
    </source>
</evidence>
<evidence type="ECO:0000256" key="6">
    <source>
        <dbReference type="ARBA" id="ARBA00023136"/>
    </source>
</evidence>
<protein>
    <submittedName>
        <fullName evidence="8">Bax inhibitor-1/YccA family protein</fullName>
    </submittedName>
</protein>
<evidence type="ECO:0000313" key="9">
    <source>
        <dbReference type="Proteomes" id="UP000326944"/>
    </source>
</evidence>
<dbReference type="RefSeq" id="WP_152306170.1">
    <property type="nucleotide sequence ID" value="NZ_CP043617.1"/>
</dbReference>
<comment type="similarity">
    <text evidence="2 7">Belongs to the BI1 family.</text>
</comment>
<reference evidence="8 9" key="1">
    <citation type="submission" date="2019-09" db="EMBL/GenBank/DDBJ databases">
        <title>Sulfurimonas gotlandica sp. nov., a chemoautotrophic and psychrotolerant epsilonproteobacterium isolated from a pelagic redoxcline, and an emended description of the genus Sulfurimonas.</title>
        <authorList>
            <person name="Wang S."/>
            <person name="Jiang L."/>
            <person name="Shao S."/>
        </authorList>
    </citation>
    <scope>NUCLEOTIDE SEQUENCE [LARGE SCALE GENOMIC DNA]</scope>
    <source>
        <strain evidence="8 9">GYSZ_1</strain>
    </source>
</reference>
<dbReference type="PROSITE" id="PS01243">
    <property type="entry name" value="BI1"/>
    <property type="match status" value="1"/>
</dbReference>
<organism evidence="8 9">
    <name type="scientific">Sulfurimonas lithotrophica</name>
    <dbReference type="NCBI Taxonomy" id="2590022"/>
    <lineage>
        <taxon>Bacteria</taxon>
        <taxon>Pseudomonadati</taxon>
        <taxon>Campylobacterota</taxon>
        <taxon>Epsilonproteobacteria</taxon>
        <taxon>Campylobacterales</taxon>
        <taxon>Sulfurimonadaceae</taxon>
        <taxon>Sulfurimonas</taxon>
    </lineage>
</organism>
<dbReference type="InterPro" id="IPR006214">
    <property type="entry name" value="Bax_inhibitor_1-related"/>
</dbReference>
<dbReference type="OrthoDB" id="9793828at2"/>
<evidence type="ECO:0000313" key="8">
    <source>
        <dbReference type="EMBL" id="QFR48227.1"/>
    </source>
</evidence>
<dbReference type="Proteomes" id="UP000326944">
    <property type="component" value="Chromosome"/>
</dbReference>
<proteinExistence type="inferred from homology"/>
<feature type="transmembrane region" description="Helical" evidence="7">
    <location>
        <begin position="59"/>
        <end position="79"/>
    </location>
</feature>
<evidence type="ECO:0000256" key="2">
    <source>
        <dbReference type="ARBA" id="ARBA00010350"/>
    </source>
</evidence>
<feature type="transmembrane region" description="Helical" evidence="7">
    <location>
        <begin position="174"/>
        <end position="197"/>
    </location>
</feature>
<keyword evidence="4 7" id="KW-0812">Transmembrane</keyword>
<dbReference type="AlphaFoldDB" id="A0A5P8NXT8"/>
<feature type="transmembrane region" description="Helical" evidence="7">
    <location>
        <begin position="35"/>
        <end position="53"/>
    </location>
</feature>
<dbReference type="PANTHER" id="PTHR23291:SF115">
    <property type="entry name" value="MODULATOR OF FTSH PROTEASE YCCA"/>
    <property type="match status" value="1"/>
</dbReference>
<evidence type="ECO:0000256" key="1">
    <source>
        <dbReference type="ARBA" id="ARBA00004651"/>
    </source>
</evidence>
<keyword evidence="9" id="KW-1185">Reference proteome</keyword>
<evidence type="ECO:0000256" key="5">
    <source>
        <dbReference type="ARBA" id="ARBA00022989"/>
    </source>
</evidence>